<keyword evidence="17" id="KW-0999">Mitochondrion inner membrane</keyword>
<protein>
    <recommendedName>
        <fullName evidence="5 17">NADH-ubiquinone oxidoreductase chain 4L</fullName>
        <ecNumber evidence="4 17">7.1.1.2</ecNumber>
    </recommendedName>
</protein>
<dbReference type="InterPro" id="IPR039428">
    <property type="entry name" value="NUOK/Mnh_C1-like"/>
</dbReference>
<comment type="subcellular location">
    <subcellularLocation>
        <location evidence="17">Mitochondrion inner membrane</location>
        <topology evidence="17">Multi-pass membrane protein</topology>
    </subcellularLocation>
    <subcellularLocation>
        <location evidence="2">Mitochondrion membrane</location>
        <topology evidence="2">Multi-pass membrane protein</topology>
    </subcellularLocation>
</comment>
<keyword evidence="14 17" id="KW-0496">Mitochondrion</keyword>
<proteinExistence type="inferred from homology"/>
<accession>I7FDE8</accession>
<dbReference type="EMBL" id="HQ232819">
    <property type="protein sequence ID" value="AFP16926.1"/>
    <property type="molecule type" value="Genomic_DNA"/>
</dbReference>
<evidence type="ECO:0000256" key="8">
    <source>
        <dbReference type="ARBA" id="ARBA00022692"/>
    </source>
</evidence>
<evidence type="ECO:0000256" key="13">
    <source>
        <dbReference type="ARBA" id="ARBA00023075"/>
    </source>
</evidence>
<dbReference type="GO" id="GO:0016651">
    <property type="term" value="F:oxidoreductase activity, acting on NAD(P)H"/>
    <property type="evidence" value="ECO:0007669"/>
    <property type="project" value="InterPro"/>
</dbReference>
<evidence type="ECO:0000256" key="5">
    <source>
        <dbReference type="ARBA" id="ARBA00016612"/>
    </source>
</evidence>
<evidence type="ECO:0000256" key="2">
    <source>
        <dbReference type="ARBA" id="ARBA00004225"/>
    </source>
</evidence>
<gene>
    <name evidence="18" type="primary">ND4L</name>
</gene>
<dbReference type="EC" id="7.1.1.2" evidence="4 17"/>
<evidence type="ECO:0000256" key="11">
    <source>
        <dbReference type="ARBA" id="ARBA00022989"/>
    </source>
</evidence>
<evidence type="ECO:0000256" key="14">
    <source>
        <dbReference type="ARBA" id="ARBA00023128"/>
    </source>
</evidence>
<evidence type="ECO:0000256" key="4">
    <source>
        <dbReference type="ARBA" id="ARBA00012944"/>
    </source>
</evidence>
<evidence type="ECO:0000256" key="1">
    <source>
        <dbReference type="ARBA" id="ARBA00003257"/>
    </source>
</evidence>
<dbReference type="AlphaFoldDB" id="I7FDE8"/>
<evidence type="ECO:0000256" key="3">
    <source>
        <dbReference type="ARBA" id="ARBA00010519"/>
    </source>
</evidence>
<keyword evidence="13 17" id="KW-0830">Ubiquinone</keyword>
<evidence type="ECO:0000313" key="18">
    <source>
        <dbReference type="EMBL" id="AFP16926.1"/>
    </source>
</evidence>
<keyword evidence="7 17" id="KW-0679">Respiratory chain</keyword>
<reference evidence="18" key="1">
    <citation type="journal article" date="2010" name="Nucleic Acids Res.">
        <title>Why barcode? High-throughput multiplex sequencing of mitochondrial genomes for molecular systematics.</title>
        <authorList>
            <person name="Timmermans M.J."/>
            <person name="Dodsworth S."/>
            <person name="Culverwell C.L."/>
            <person name="Bocak L."/>
            <person name="Ahrens D."/>
            <person name="Littlewood D.T."/>
            <person name="Pons J."/>
            <person name="Vogler A.P."/>
        </authorList>
    </citation>
    <scope>NUCLEOTIDE SEQUENCE</scope>
</reference>
<name>I7FDE8_9COLE</name>
<keyword evidence="8 17" id="KW-0812">Transmembrane</keyword>
<dbReference type="PANTHER" id="PTHR11434">
    <property type="entry name" value="NADH-UBIQUINONE OXIDOREDUCTASE SUBUNIT ND4L"/>
    <property type="match status" value="1"/>
</dbReference>
<comment type="catalytic activity">
    <reaction evidence="16 17">
        <text>a ubiquinone + NADH + 5 H(+)(in) = a ubiquinol + NAD(+) + 4 H(+)(out)</text>
        <dbReference type="Rhea" id="RHEA:29091"/>
        <dbReference type="Rhea" id="RHEA-COMP:9565"/>
        <dbReference type="Rhea" id="RHEA-COMP:9566"/>
        <dbReference type="ChEBI" id="CHEBI:15378"/>
        <dbReference type="ChEBI" id="CHEBI:16389"/>
        <dbReference type="ChEBI" id="CHEBI:17976"/>
        <dbReference type="ChEBI" id="CHEBI:57540"/>
        <dbReference type="ChEBI" id="CHEBI:57945"/>
        <dbReference type="EC" id="7.1.1.2"/>
    </reaction>
</comment>
<dbReference type="Gene3D" id="1.10.287.3510">
    <property type="match status" value="1"/>
</dbReference>
<evidence type="ECO:0000256" key="9">
    <source>
        <dbReference type="ARBA" id="ARBA00022967"/>
    </source>
</evidence>
<keyword evidence="10 17" id="KW-0249">Electron transport</keyword>
<dbReference type="InterPro" id="IPR001133">
    <property type="entry name" value="NADH_UbQ_OxRdtase_chain4L/K"/>
</dbReference>
<dbReference type="GO" id="GO:0005743">
    <property type="term" value="C:mitochondrial inner membrane"/>
    <property type="evidence" value="ECO:0007669"/>
    <property type="project" value="UniProtKB-SubCell"/>
</dbReference>
<evidence type="ECO:0000256" key="16">
    <source>
        <dbReference type="ARBA" id="ARBA00049551"/>
    </source>
</evidence>
<dbReference type="GO" id="GO:0042773">
    <property type="term" value="P:ATP synthesis coupled electron transport"/>
    <property type="evidence" value="ECO:0007669"/>
    <property type="project" value="UniProtKB-UniRule"/>
</dbReference>
<dbReference type="Pfam" id="PF00420">
    <property type="entry name" value="Oxidored_q2"/>
    <property type="match status" value="1"/>
</dbReference>
<keyword evidence="9 17" id="KW-1278">Translocase</keyword>
<evidence type="ECO:0000256" key="15">
    <source>
        <dbReference type="ARBA" id="ARBA00023136"/>
    </source>
</evidence>
<geneLocation type="mitochondrion" evidence="18"/>
<evidence type="ECO:0000256" key="7">
    <source>
        <dbReference type="ARBA" id="ARBA00022660"/>
    </source>
</evidence>
<comment type="function">
    <text evidence="17">Core subunit of the mitochondrial membrane respiratory chain NADH dehydrogenase (Complex I) which catalyzes electron transfer from NADH through the respiratory chain, using ubiquinone as an electron acceptor.</text>
</comment>
<evidence type="ECO:0000256" key="10">
    <source>
        <dbReference type="ARBA" id="ARBA00022982"/>
    </source>
</evidence>
<evidence type="ECO:0000256" key="6">
    <source>
        <dbReference type="ARBA" id="ARBA00022448"/>
    </source>
</evidence>
<evidence type="ECO:0000256" key="17">
    <source>
        <dbReference type="RuleBase" id="RU004419"/>
    </source>
</evidence>
<sequence length="93" mass="10803">MLIFLFSLIFFVGLISFGLNRKHLLLLLLSLEFLVITVYMGMVNFLSFYNYEYFFLMIFLTMAVCESALGLSILVSIIRTHGSDHLSVFSFLW</sequence>
<keyword evidence="15 17" id="KW-0472">Membrane</keyword>
<evidence type="ECO:0000256" key="12">
    <source>
        <dbReference type="ARBA" id="ARBA00023027"/>
    </source>
</evidence>
<dbReference type="GO" id="GO:0030964">
    <property type="term" value="C:NADH dehydrogenase complex"/>
    <property type="evidence" value="ECO:0007669"/>
    <property type="project" value="TreeGrafter"/>
</dbReference>
<comment type="function">
    <text evidence="1">Core subunit of the mitochondrial membrane respiratory chain NADH dehydrogenase (Complex I) that is believed to belong to the minimal assembly required for catalysis. Complex I functions in the transfer of electrons from NADH to the respiratory chain. The immediate electron acceptor for the enzyme is believed to be ubiquinone.</text>
</comment>
<keyword evidence="12 17" id="KW-0520">NAD</keyword>
<organism evidence="18">
    <name type="scientific">Ptinus rufipes</name>
    <dbReference type="NCBI Taxonomy" id="904172"/>
    <lineage>
        <taxon>Eukaryota</taxon>
        <taxon>Metazoa</taxon>
        <taxon>Ecdysozoa</taxon>
        <taxon>Arthropoda</taxon>
        <taxon>Hexapoda</taxon>
        <taxon>Insecta</taxon>
        <taxon>Pterygota</taxon>
        <taxon>Neoptera</taxon>
        <taxon>Endopterygota</taxon>
        <taxon>Coleoptera</taxon>
        <taxon>Polyphaga</taxon>
        <taxon>Bostrichiformia</taxon>
        <taxon>Ptinidae</taxon>
        <taxon>Ptininae</taxon>
        <taxon>Ptinus</taxon>
    </lineage>
</organism>
<feature type="transmembrane region" description="Helical" evidence="17">
    <location>
        <begin position="26"/>
        <end position="46"/>
    </location>
</feature>
<dbReference type="GO" id="GO:0008137">
    <property type="term" value="F:NADH dehydrogenase (ubiquinone) activity"/>
    <property type="evidence" value="ECO:0007669"/>
    <property type="project" value="UniProtKB-EC"/>
</dbReference>
<keyword evidence="6 17" id="KW-0813">Transport</keyword>
<comment type="similarity">
    <text evidence="3 17">Belongs to the complex I subunit 4L family.</text>
</comment>
<keyword evidence="11 17" id="KW-1133">Transmembrane helix</keyword>
<feature type="transmembrane region" description="Helical" evidence="17">
    <location>
        <begin position="53"/>
        <end position="78"/>
    </location>
</feature>
<dbReference type="PANTHER" id="PTHR11434:SF0">
    <property type="entry name" value="NADH-UBIQUINONE OXIDOREDUCTASE CHAIN 4L"/>
    <property type="match status" value="1"/>
</dbReference>